<dbReference type="InterPro" id="IPR004181">
    <property type="entry name" value="Znf_MIZ"/>
</dbReference>
<feature type="region of interest" description="Disordered" evidence="9">
    <location>
        <begin position="278"/>
        <end position="305"/>
    </location>
</feature>
<comment type="pathway">
    <text evidence="1">Protein modification; protein sumoylation.</text>
</comment>
<organism evidence="12">
    <name type="scientific">Darwinula stevensoni</name>
    <dbReference type="NCBI Taxonomy" id="69355"/>
    <lineage>
        <taxon>Eukaryota</taxon>
        <taxon>Metazoa</taxon>
        <taxon>Ecdysozoa</taxon>
        <taxon>Arthropoda</taxon>
        <taxon>Crustacea</taxon>
        <taxon>Oligostraca</taxon>
        <taxon>Ostracoda</taxon>
        <taxon>Podocopa</taxon>
        <taxon>Podocopida</taxon>
        <taxon>Darwinulocopina</taxon>
        <taxon>Darwinuloidea</taxon>
        <taxon>Darwinulidae</taxon>
        <taxon>Darwinula</taxon>
    </lineage>
</organism>
<evidence type="ECO:0000256" key="9">
    <source>
        <dbReference type="SAM" id="MobiDB-lite"/>
    </source>
</evidence>
<accession>A0A7R8XAG2</accession>
<evidence type="ECO:0000259" key="10">
    <source>
        <dbReference type="PROSITE" id="PS51044"/>
    </source>
</evidence>
<dbReference type="GO" id="GO:0008270">
    <property type="term" value="F:zinc ion binding"/>
    <property type="evidence" value="ECO:0007669"/>
    <property type="project" value="UniProtKB-KW"/>
</dbReference>
<dbReference type="GO" id="GO:0003676">
    <property type="term" value="F:nucleic acid binding"/>
    <property type="evidence" value="ECO:0007669"/>
    <property type="project" value="InterPro"/>
</dbReference>
<dbReference type="InterPro" id="IPR038654">
    <property type="entry name" value="PINIT_sf"/>
</dbReference>
<dbReference type="GO" id="GO:0016925">
    <property type="term" value="P:protein sumoylation"/>
    <property type="evidence" value="ECO:0007669"/>
    <property type="project" value="UniProtKB-UniPathway"/>
</dbReference>
<reference evidence="12" key="1">
    <citation type="submission" date="2020-11" db="EMBL/GenBank/DDBJ databases">
        <authorList>
            <person name="Tran Van P."/>
        </authorList>
    </citation>
    <scope>NUCLEOTIDE SEQUENCE</scope>
</reference>
<keyword evidence="5 8" id="KW-0863">Zinc-finger</keyword>
<keyword evidence="13" id="KW-1185">Reference proteome</keyword>
<feature type="region of interest" description="Disordered" evidence="9">
    <location>
        <begin position="685"/>
        <end position="795"/>
    </location>
</feature>
<dbReference type="PROSITE" id="PS51466">
    <property type="entry name" value="PINIT"/>
    <property type="match status" value="1"/>
</dbReference>
<evidence type="ECO:0000256" key="3">
    <source>
        <dbReference type="ARBA" id="ARBA00022679"/>
    </source>
</evidence>
<dbReference type="Proteomes" id="UP000677054">
    <property type="component" value="Unassembled WGS sequence"/>
</dbReference>
<dbReference type="Gene3D" id="2.60.120.780">
    <property type="entry name" value="PINIT domain"/>
    <property type="match status" value="1"/>
</dbReference>
<dbReference type="InterPro" id="IPR036397">
    <property type="entry name" value="RNaseH_sf"/>
</dbReference>
<dbReference type="EMBL" id="CAJPEV010001290">
    <property type="protein sequence ID" value="CAG0891866.1"/>
    <property type="molecule type" value="Genomic_DNA"/>
</dbReference>
<dbReference type="CDD" id="cd16650">
    <property type="entry name" value="SP-RING_PIAS-like"/>
    <property type="match status" value="1"/>
</dbReference>
<evidence type="ECO:0000313" key="13">
    <source>
        <dbReference type="Proteomes" id="UP000677054"/>
    </source>
</evidence>
<evidence type="ECO:0000256" key="8">
    <source>
        <dbReference type="PROSITE-ProRule" id="PRU00452"/>
    </source>
</evidence>
<keyword evidence="6" id="KW-0833">Ubl conjugation pathway</keyword>
<feature type="compositionally biased region" description="Basic and acidic residues" evidence="9">
    <location>
        <begin position="278"/>
        <end position="287"/>
    </location>
</feature>
<dbReference type="PROSITE" id="PS51044">
    <property type="entry name" value="ZF_SP_RING"/>
    <property type="match status" value="1"/>
</dbReference>
<feature type="region of interest" description="Disordered" evidence="9">
    <location>
        <begin position="336"/>
        <end position="368"/>
    </location>
</feature>
<dbReference type="GO" id="GO:0061665">
    <property type="term" value="F:SUMO ligase activity"/>
    <property type="evidence" value="ECO:0007669"/>
    <property type="project" value="TreeGrafter"/>
</dbReference>
<feature type="compositionally biased region" description="Basic and acidic residues" evidence="9">
    <location>
        <begin position="743"/>
        <end position="752"/>
    </location>
</feature>
<feature type="compositionally biased region" description="Low complexity" evidence="9">
    <location>
        <begin position="753"/>
        <end position="766"/>
    </location>
</feature>
<dbReference type="OrthoDB" id="10263264at2759"/>
<feature type="domain" description="SP-RING-type" evidence="10">
    <location>
        <begin position="564"/>
        <end position="650"/>
    </location>
</feature>
<dbReference type="Gene3D" id="3.30.40.10">
    <property type="entry name" value="Zinc/RING finger domain, C3HC4 (zinc finger)"/>
    <property type="match status" value="1"/>
</dbReference>
<dbReference type="AlphaFoldDB" id="A0A7R8XAG2"/>
<proteinExistence type="inferred from homology"/>
<protein>
    <recommendedName>
        <fullName evidence="14">SP-RING-type domain-containing protein</fullName>
    </recommendedName>
</protein>
<evidence type="ECO:0000259" key="11">
    <source>
        <dbReference type="PROSITE" id="PS51466"/>
    </source>
</evidence>
<dbReference type="InterPro" id="IPR013083">
    <property type="entry name" value="Znf_RING/FYVE/PHD"/>
</dbReference>
<evidence type="ECO:0008006" key="14">
    <source>
        <dbReference type="Google" id="ProtNLM"/>
    </source>
</evidence>
<feature type="compositionally biased region" description="Low complexity" evidence="9">
    <location>
        <begin position="700"/>
        <end position="709"/>
    </location>
</feature>
<keyword evidence="4" id="KW-0479">Metal-binding</keyword>
<evidence type="ECO:0000256" key="7">
    <source>
        <dbReference type="ARBA" id="ARBA00022833"/>
    </source>
</evidence>
<gene>
    <name evidence="12" type="ORF">DSTB1V02_LOCUS6804</name>
</gene>
<evidence type="ECO:0000256" key="6">
    <source>
        <dbReference type="ARBA" id="ARBA00022786"/>
    </source>
</evidence>
<comment type="similarity">
    <text evidence="2">Belongs to the PIAS family.</text>
</comment>
<dbReference type="GO" id="GO:0003712">
    <property type="term" value="F:transcription coregulator activity"/>
    <property type="evidence" value="ECO:0007669"/>
    <property type="project" value="TreeGrafter"/>
</dbReference>
<evidence type="ECO:0000256" key="2">
    <source>
        <dbReference type="ARBA" id="ARBA00005383"/>
    </source>
</evidence>
<dbReference type="PANTHER" id="PTHR10782">
    <property type="entry name" value="ZINC FINGER MIZ DOMAIN-CONTAINING PROTEIN"/>
    <property type="match status" value="1"/>
</dbReference>
<evidence type="ECO:0000256" key="5">
    <source>
        <dbReference type="ARBA" id="ARBA00022771"/>
    </source>
</evidence>
<dbReference type="Pfam" id="PF14324">
    <property type="entry name" value="PINIT"/>
    <property type="match status" value="1"/>
</dbReference>
<dbReference type="Gene3D" id="3.30.420.10">
    <property type="entry name" value="Ribonuclease H-like superfamily/Ribonuclease H"/>
    <property type="match status" value="1"/>
</dbReference>
<name>A0A7R8XAG2_9CRUS</name>
<dbReference type="EMBL" id="LR900807">
    <property type="protein sequence ID" value="CAD7246962.1"/>
    <property type="molecule type" value="Genomic_DNA"/>
</dbReference>
<dbReference type="GO" id="GO:0006357">
    <property type="term" value="P:regulation of transcription by RNA polymerase II"/>
    <property type="evidence" value="ECO:0007669"/>
    <property type="project" value="TreeGrafter"/>
</dbReference>
<evidence type="ECO:0000313" key="12">
    <source>
        <dbReference type="EMBL" id="CAD7246962.1"/>
    </source>
</evidence>
<feature type="compositionally biased region" description="Low complexity" evidence="9">
    <location>
        <begin position="782"/>
        <end position="795"/>
    </location>
</feature>
<sequence length="795" mass="89134">MNARVEFSRWFLEEFDEGKSPKFRFVVTGDGAWFHKSDPETKQQSMRKTVTSHWHVDNCLPKVFDKLQGGRPKSILKKHFLRHDNAPAHRASKTLPFVGASGIQLIQPPPCDFWLFSGVKQPLRGKVFKTIDDVIEAVNTQLNRLRKEDFEQCFQSWIYRFKKCKDIGGKYAEHSVAGAFDVGEASCPGGWPRNYAEPTNGIVGSECPMKYGCFWIQDLVHSLRVIDLQKILPILGNSKLTKSYIPKAQLQAKIIHELQKPQSFHKVASALAAVREEAKAMGKDRMGRRPRKVNPDDPDLASPKLDPQQYTSGIGYHTSQPSSFMDPFMGVGGAPWAPLHPSTSSTPDPRMESHPSYNTLPQIDPSGMVRRPDIDMKTLHFFQKLEEIVKPTTLITTPYSKSQQQFIQFCLSPNEVNSIKNNYNPRRSKELIYLIQSVELVEMEPFYEWFYESILWLVTVETKSETELIHEVKAYKAGTRPGMTPKRPSCPLNITALCRLSPEVSNSGTVCWRNETNATYAFQINLVRRLTPAELFSQIWSHGISDPLITINLIKQKLRRDSSSDVCLDMTSLPASLNCPLNLRRLQYPCRAKDLCTHVQCFDALTYLEMNDLNPTWVCPLCKKVTPFDKLIIDGYFLQVLSQAGDSDDVVLNPDASWSLPNGSKKNVIEPMIRTTYDIPTLPSYLNEAVKGPPPDDAPSRSSGSSSGSGKSGKGDSVEVVDLVSDSDDDEREEAAATSSTKVEAEEKEDRSSSSGASSPIVISGPTSTFRRRVVLDDSSENESNPCSPEIIELD</sequence>
<dbReference type="UniPathway" id="UPA00886"/>
<evidence type="ECO:0000256" key="4">
    <source>
        <dbReference type="ARBA" id="ARBA00022723"/>
    </source>
</evidence>
<dbReference type="Pfam" id="PF02891">
    <property type="entry name" value="zf-MIZ"/>
    <property type="match status" value="1"/>
</dbReference>
<feature type="domain" description="PINIT" evidence="11">
    <location>
        <begin position="361"/>
        <end position="530"/>
    </location>
</feature>
<evidence type="ECO:0000256" key="1">
    <source>
        <dbReference type="ARBA" id="ARBA00004718"/>
    </source>
</evidence>
<keyword evidence="7" id="KW-0862">Zinc</keyword>
<dbReference type="InterPro" id="IPR023321">
    <property type="entry name" value="PINIT"/>
</dbReference>
<dbReference type="GO" id="GO:0000785">
    <property type="term" value="C:chromatin"/>
    <property type="evidence" value="ECO:0007669"/>
    <property type="project" value="TreeGrafter"/>
</dbReference>
<keyword evidence="3" id="KW-0808">Transferase</keyword>
<dbReference type="PANTHER" id="PTHR10782:SF94">
    <property type="entry name" value="SUPPRESSOR OF VARIEGATION 2-10, ISOFORM I"/>
    <property type="match status" value="1"/>
</dbReference>